<proteinExistence type="predicted"/>
<name>H1XRP1_CALAY</name>
<dbReference type="InParanoid" id="H1XRP1"/>
<keyword evidence="1" id="KW-0472">Membrane</keyword>
<dbReference type="OrthoDB" id="1524985at2"/>
<dbReference type="PaxDb" id="880073-Calab_0551"/>
<keyword evidence="1" id="KW-0812">Transmembrane</keyword>
<evidence type="ECO:0000313" key="3">
    <source>
        <dbReference type="Proteomes" id="UP000004671"/>
    </source>
</evidence>
<feature type="transmembrane region" description="Helical" evidence="1">
    <location>
        <begin position="40"/>
        <end position="60"/>
    </location>
</feature>
<evidence type="ECO:0000256" key="1">
    <source>
        <dbReference type="SAM" id="Phobius"/>
    </source>
</evidence>
<feature type="transmembrane region" description="Helical" evidence="1">
    <location>
        <begin position="91"/>
        <end position="113"/>
    </location>
</feature>
<evidence type="ECO:0000313" key="2">
    <source>
        <dbReference type="EMBL" id="EHO40194.1"/>
    </source>
</evidence>
<accession>H1XRP1</accession>
<gene>
    <name evidence="2" type="ORF">Calab_0551</name>
</gene>
<sequence precursor="true">MKHRLTNLAFLIWLIAVLILSVFPDNEALAEGPLSFDKHGYFQHVVAYAAGMGIGYYSTIFDRRWKIGMVVLLWGIGLEAAQYWLPYRSFNLFDIFANVAGCTFIFIPLEYFLRKI</sequence>
<protein>
    <recommendedName>
        <fullName evidence="4">VanZ family protein</fullName>
    </recommendedName>
</protein>
<dbReference type="AlphaFoldDB" id="H1XRP1"/>
<reference evidence="2 3" key="1">
    <citation type="submission" date="2011-09" db="EMBL/GenBank/DDBJ databases">
        <title>The permanent draft genome of Caldithrix abyssi DSM 13497.</title>
        <authorList>
            <consortium name="US DOE Joint Genome Institute (JGI-PGF)"/>
            <person name="Lucas S."/>
            <person name="Han J."/>
            <person name="Lapidus A."/>
            <person name="Bruce D."/>
            <person name="Goodwin L."/>
            <person name="Pitluck S."/>
            <person name="Peters L."/>
            <person name="Kyrpides N."/>
            <person name="Mavromatis K."/>
            <person name="Ivanova N."/>
            <person name="Mikhailova N."/>
            <person name="Chertkov O."/>
            <person name="Detter J.C."/>
            <person name="Tapia R."/>
            <person name="Han C."/>
            <person name="Land M."/>
            <person name="Hauser L."/>
            <person name="Markowitz V."/>
            <person name="Cheng J.-F."/>
            <person name="Hugenholtz P."/>
            <person name="Woyke T."/>
            <person name="Wu D."/>
            <person name="Spring S."/>
            <person name="Brambilla E."/>
            <person name="Klenk H.-P."/>
            <person name="Eisen J.A."/>
        </authorList>
    </citation>
    <scope>NUCLEOTIDE SEQUENCE [LARGE SCALE GENOMIC DNA]</scope>
    <source>
        <strain evidence="2 3">DSM 13497</strain>
    </source>
</reference>
<dbReference type="EMBL" id="CM001402">
    <property type="protein sequence ID" value="EHO40194.1"/>
    <property type="molecule type" value="Genomic_DNA"/>
</dbReference>
<dbReference type="RefSeq" id="WP_006927121.1">
    <property type="nucleotide sequence ID" value="NZ_CM001402.1"/>
</dbReference>
<dbReference type="Proteomes" id="UP000004671">
    <property type="component" value="Chromosome"/>
</dbReference>
<feature type="transmembrane region" description="Helical" evidence="1">
    <location>
        <begin position="67"/>
        <end position="85"/>
    </location>
</feature>
<dbReference type="HOGENOM" id="CLU_096028_2_3_0"/>
<organism evidence="2 3">
    <name type="scientific">Caldithrix abyssi DSM 13497</name>
    <dbReference type="NCBI Taxonomy" id="880073"/>
    <lineage>
        <taxon>Bacteria</taxon>
        <taxon>Pseudomonadati</taxon>
        <taxon>Calditrichota</taxon>
        <taxon>Calditrichia</taxon>
        <taxon>Calditrichales</taxon>
        <taxon>Calditrichaceae</taxon>
        <taxon>Caldithrix</taxon>
    </lineage>
</organism>
<keyword evidence="3" id="KW-1185">Reference proteome</keyword>
<keyword evidence="1" id="KW-1133">Transmembrane helix</keyword>
<evidence type="ECO:0008006" key="4">
    <source>
        <dbReference type="Google" id="ProtNLM"/>
    </source>
</evidence>